<keyword evidence="2" id="KW-1185">Reference proteome</keyword>
<protein>
    <submittedName>
        <fullName evidence="1">Uncharacterized protein</fullName>
    </submittedName>
</protein>
<proteinExistence type="predicted"/>
<evidence type="ECO:0000313" key="1">
    <source>
        <dbReference type="EMBL" id="KAG0421695.1"/>
    </source>
</evidence>
<dbReference type="Proteomes" id="UP000805193">
    <property type="component" value="Unassembled WGS sequence"/>
</dbReference>
<name>A0AC60PM72_IXOPE</name>
<dbReference type="EMBL" id="JABSTQ010010330">
    <property type="protein sequence ID" value="KAG0421695.1"/>
    <property type="molecule type" value="Genomic_DNA"/>
</dbReference>
<organism evidence="1 2">
    <name type="scientific">Ixodes persulcatus</name>
    <name type="common">Taiga tick</name>
    <dbReference type="NCBI Taxonomy" id="34615"/>
    <lineage>
        <taxon>Eukaryota</taxon>
        <taxon>Metazoa</taxon>
        <taxon>Ecdysozoa</taxon>
        <taxon>Arthropoda</taxon>
        <taxon>Chelicerata</taxon>
        <taxon>Arachnida</taxon>
        <taxon>Acari</taxon>
        <taxon>Parasitiformes</taxon>
        <taxon>Ixodida</taxon>
        <taxon>Ixodoidea</taxon>
        <taxon>Ixodidae</taxon>
        <taxon>Ixodinae</taxon>
        <taxon>Ixodes</taxon>
    </lineage>
</organism>
<accession>A0AC60PM72</accession>
<sequence length="102" mass="11869">MTRSPSESQREEKVTPMQKIDTSEWCTADQEVVAARLALSNVKKRVLIVSAYMRGNDKRNFAWILQFKRRYLNDYILMGGALNVYLERWYDGKVATVHDPAQ</sequence>
<comment type="caution">
    <text evidence="1">The sequence shown here is derived from an EMBL/GenBank/DDBJ whole genome shotgun (WGS) entry which is preliminary data.</text>
</comment>
<evidence type="ECO:0000313" key="2">
    <source>
        <dbReference type="Proteomes" id="UP000805193"/>
    </source>
</evidence>
<gene>
    <name evidence="1" type="ORF">HPB47_002425</name>
</gene>
<reference evidence="1 2" key="1">
    <citation type="journal article" date="2020" name="Cell">
        <title>Large-Scale Comparative Analyses of Tick Genomes Elucidate Their Genetic Diversity and Vector Capacities.</title>
        <authorList>
            <consortium name="Tick Genome and Microbiome Consortium (TIGMIC)"/>
            <person name="Jia N."/>
            <person name="Wang J."/>
            <person name="Shi W."/>
            <person name="Du L."/>
            <person name="Sun Y."/>
            <person name="Zhan W."/>
            <person name="Jiang J.F."/>
            <person name="Wang Q."/>
            <person name="Zhang B."/>
            <person name="Ji P."/>
            <person name="Bell-Sakyi L."/>
            <person name="Cui X.M."/>
            <person name="Yuan T.T."/>
            <person name="Jiang B.G."/>
            <person name="Yang W.F."/>
            <person name="Lam T.T."/>
            <person name="Chang Q.C."/>
            <person name="Ding S.J."/>
            <person name="Wang X.J."/>
            <person name="Zhu J.G."/>
            <person name="Ruan X.D."/>
            <person name="Zhao L."/>
            <person name="Wei J.T."/>
            <person name="Ye R.Z."/>
            <person name="Que T.C."/>
            <person name="Du C.H."/>
            <person name="Zhou Y.H."/>
            <person name="Cheng J.X."/>
            <person name="Dai P.F."/>
            <person name="Guo W.B."/>
            <person name="Han X.H."/>
            <person name="Huang E.J."/>
            <person name="Li L.F."/>
            <person name="Wei W."/>
            <person name="Gao Y.C."/>
            <person name="Liu J.Z."/>
            <person name="Shao H.Z."/>
            <person name="Wang X."/>
            <person name="Wang C.C."/>
            <person name="Yang T.C."/>
            <person name="Huo Q.B."/>
            <person name="Li W."/>
            <person name="Chen H.Y."/>
            <person name="Chen S.E."/>
            <person name="Zhou L.G."/>
            <person name="Ni X.B."/>
            <person name="Tian J.H."/>
            <person name="Sheng Y."/>
            <person name="Liu T."/>
            <person name="Pan Y.S."/>
            <person name="Xia L.Y."/>
            <person name="Li J."/>
            <person name="Zhao F."/>
            <person name="Cao W.C."/>
        </authorList>
    </citation>
    <scope>NUCLEOTIDE SEQUENCE [LARGE SCALE GENOMIC DNA]</scope>
    <source>
        <strain evidence="1">Iper-2018</strain>
    </source>
</reference>